<evidence type="ECO:0000313" key="4">
    <source>
        <dbReference type="Proteomes" id="UP000008370"/>
    </source>
</evidence>
<evidence type="ECO:0000256" key="2">
    <source>
        <dbReference type="SAM" id="Phobius"/>
    </source>
</evidence>
<feature type="transmembrane region" description="Helical" evidence="2">
    <location>
        <begin position="95"/>
        <end position="119"/>
    </location>
</feature>
<feature type="compositionally biased region" description="Acidic residues" evidence="1">
    <location>
        <begin position="235"/>
        <end position="245"/>
    </location>
</feature>
<evidence type="ECO:0000256" key="1">
    <source>
        <dbReference type="SAM" id="MobiDB-lite"/>
    </source>
</evidence>
<reference evidence="3" key="1">
    <citation type="journal article" date="2012" name="BMC Genomics">
        <title>Comparative genomics of the white-rot fungi, Phanerochaete carnosa and P. chrysosporium, to elucidate the genetic basis of the distinct wood types they colonize.</title>
        <authorList>
            <person name="Suzuki H."/>
            <person name="MacDonald J."/>
            <person name="Syed K."/>
            <person name="Salamov A."/>
            <person name="Hori C."/>
            <person name="Aerts A."/>
            <person name="Henrissat B."/>
            <person name="Wiebenga A."/>
            <person name="vanKuyk P.A."/>
            <person name="Barry K."/>
            <person name="Lindquist E."/>
            <person name="LaButti K."/>
            <person name="Lapidus A."/>
            <person name="Lucas S."/>
            <person name="Coutinho P."/>
            <person name="Gong Y."/>
            <person name="Samejima M."/>
            <person name="Mahadevan R."/>
            <person name="Abou-Zaid M."/>
            <person name="de Vries R.P."/>
            <person name="Igarashi K."/>
            <person name="Yadav J.S."/>
            <person name="Grigoriev I.V."/>
            <person name="Master E.R."/>
        </authorList>
    </citation>
    <scope>NUCLEOTIDE SEQUENCE [LARGE SCALE GENOMIC DNA]</scope>
    <source>
        <strain evidence="3">HHB-10118-sp</strain>
    </source>
</reference>
<dbReference type="GeneID" id="18911566"/>
<evidence type="ECO:0000313" key="3">
    <source>
        <dbReference type="EMBL" id="EKM50266.1"/>
    </source>
</evidence>
<dbReference type="KEGG" id="pco:PHACADRAFT_201110"/>
<feature type="transmembrane region" description="Helical" evidence="2">
    <location>
        <begin position="13"/>
        <end position="32"/>
    </location>
</feature>
<dbReference type="AlphaFoldDB" id="K5UKU3"/>
<gene>
    <name evidence="3" type="ORF">PHACADRAFT_201110</name>
</gene>
<organism evidence="3 4">
    <name type="scientific">Phanerochaete carnosa (strain HHB-10118-sp)</name>
    <name type="common">White-rot fungus</name>
    <name type="synonym">Peniophora carnosa</name>
    <dbReference type="NCBI Taxonomy" id="650164"/>
    <lineage>
        <taxon>Eukaryota</taxon>
        <taxon>Fungi</taxon>
        <taxon>Dikarya</taxon>
        <taxon>Basidiomycota</taxon>
        <taxon>Agaricomycotina</taxon>
        <taxon>Agaricomycetes</taxon>
        <taxon>Polyporales</taxon>
        <taxon>Phanerochaetaceae</taxon>
        <taxon>Phanerochaete</taxon>
    </lineage>
</organism>
<dbReference type="RefSeq" id="XP_007401452.1">
    <property type="nucleotide sequence ID" value="XM_007401390.1"/>
</dbReference>
<dbReference type="Proteomes" id="UP000008370">
    <property type="component" value="Unassembled WGS sequence"/>
</dbReference>
<accession>K5UKU3</accession>
<feature type="transmembrane region" description="Helical" evidence="2">
    <location>
        <begin position="140"/>
        <end position="163"/>
    </location>
</feature>
<dbReference type="EMBL" id="JH930479">
    <property type="protein sequence ID" value="EKM50266.1"/>
    <property type="molecule type" value="Genomic_DNA"/>
</dbReference>
<proteinExistence type="predicted"/>
<dbReference type="OrthoDB" id="2804213at2759"/>
<sequence length="261" mass="29371">MAYPTRSCPPLGTLAWVLGLVEYIQIAFFSALRVFAIWDRSYSWSLVVFTLSMAPFATNLYQVVKSKYASVMDPLAGTTCIQERMFSMRMVGIRMFHVMYITRGSLVLADTIVLVLTWIKTFGHWKNARRLKMKVSLTTCLLRDGTMYFIALLAVNIAQILTYDSSGGISPMTMFVASLPSLFINRFIINLRAAGSETSDYSLHIGGRQQGQSTLQFRRQTDRLGNIGGTLQDVWGDEPCDEEDDAGRVDEERRRETGAEA</sequence>
<keyword evidence="2" id="KW-0472">Membrane</keyword>
<name>K5UKU3_PHACS</name>
<protein>
    <submittedName>
        <fullName evidence="3">Uncharacterized protein</fullName>
    </submittedName>
</protein>
<feature type="region of interest" description="Disordered" evidence="1">
    <location>
        <begin position="231"/>
        <end position="261"/>
    </location>
</feature>
<keyword evidence="4" id="KW-1185">Reference proteome</keyword>
<dbReference type="InParanoid" id="K5UKU3"/>
<keyword evidence="2" id="KW-0812">Transmembrane</keyword>
<dbReference type="HOGENOM" id="CLU_053360_2_0_1"/>
<feature type="transmembrane region" description="Helical" evidence="2">
    <location>
        <begin position="44"/>
        <end position="64"/>
    </location>
</feature>
<keyword evidence="2" id="KW-1133">Transmembrane helix</keyword>
<feature type="compositionally biased region" description="Basic and acidic residues" evidence="1">
    <location>
        <begin position="246"/>
        <end position="261"/>
    </location>
</feature>
<feature type="transmembrane region" description="Helical" evidence="2">
    <location>
        <begin position="169"/>
        <end position="189"/>
    </location>
</feature>